<evidence type="ECO:0000256" key="5">
    <source>
        <dbReference type="ARBA" id="ARBA00022741"/>
    </source>
</evidence>
<evidence type="ECO:0000256" key="4">
    <source>
        <dbReference type="ARBA" id="ARBA00022692"/>
    </source>
</evidence>
<keyword evidence="7 9" id="KW-1133">Transmembrane helix</keyword>
<sequence>MLFSLSWRHLKERIWELLAVIVLQIAATIASLQLPNLNARIIDEGVATGDASIIWRLGIEMLAIAAAQMICTALAIYLGARLAMSLGAHLREQIFQHIHGFASQDVHAYGTGSLITRSTNDVQQVQQTVMLSFSVMIVAPIMGIGGVIMALRQDLQLGIVLAILVPVLTAVVAFVMKHLTPLFEVQQERIDTMNTVLREELTGIRVIRAFIRQAFIRGRYTDANTKLRTTAMSIGTWFSFFFPAVTVVISLGIVGVIWYGGILIDSGGLQVGAMIAYITYVTMISMSVMMAGMIFVMIPRANVAATRVVDVLDHAPSVTDPIEAAAAPSGRWTFALEDAALRYPGAEEPVLENISFTLRPGTTTAIIGATASGKTTLVNLLPRMMDPSSGRITASGVALTDLPISEVRERIAVVPQHSYLFSGTIASTVSGTRKPDAAQRERVEWALRGAQAEEFVSSLDDGIDHVVDAGGANFSGGQRQRLTIARALYRATDLYIFDDSFSALDYATDARLRLALPEYTRGAAILIVAQRVASIRNADEILVLDSGRIIGRGTHRELMETCPTYKEIVDSQLFEEDAA</sequence>
<evidence type="ECO:0000259" key="11">
    <source>
        <dbReference type="PROSITE" id="PS50929"/>
    </source>
</evidence>
<dbReference type="PANTHER" id="PTHR43394">
    <property type="entry name" value="ATP-DEPENDENT PERMEASE MDL1, MITOCHONDRIAL"/>
    <property type="match status" value="1"/>
</dbReference>
<dbReference type="GO" id="GO:0015421">
    <property type="term" value="F:ABC-type oligopeptide transporter activity"/>
    <property type="evidence" value="ECO:0007669"/>
    <property type="project" value="TreeGrafter"/>
</dbReference>
<evidence type="ECO:0000256" key="2">
    <source>
        <dbReference type="ARBA" id="ARBA00022448"/>
    </source>
</evidence>
<evidence type="ECO:0000259" key="10">
    <source>
        <dbReference type="PROSITE" id="PS50893"/>
    </source>
</evidence>
<dbReference type="SUPFAM" id="SSF52540">
    <property type="entry name" value="P-loop containing nucleoside triphosphate hydrolases"/>
    <property type="match status" value="1"/>
</dbReference>
<dbReference type="GO" id="GO:0005524">
    <property type="term" value="F:ATP binding"/>
    <property type="evidence" value="ECO:0007669"/>
    <property type="project" value="UniProtKB-KW"/>
</dbReference>
<keyword evidence="2" id="KW-0813">Transport</keyword>
<dbReference type="PROSITE" id="PS00211">
    <property type="entry name" value="ABC_TRANSPORTER_1"/>
    <property type="match status" value="1"/>
</dbReference>
<dbReference type="PANTHER" id="PTHR43394:SF1">
    <property type="entry name" value="ATP-BINDING CASSETTE SUB-FAMILY B MEMBER 10, MITOCHONDRIAL"/>
    <property type="match status" value="1"/>
</dbReference>
<dbReference type="Proteomes" id="UP000617426">
    <property type="component" value="Unassembled WGS sequence"/>
</dbReference>
<evidence type="ECO:0000313" key="12">
    <source>
        <dbReference type="EMBL" id="MBB6335596.1"/>
    </source>
</evidence>
<keyword evidence="8 9" id="KW-0472">Membrane</keyword>
<dbReference type="GO" id="GO:0005886">
    <property type="term" value="C:plasma membrane"/>
    <property type="evidence" value="ECO:0007669"/>
    <property type="project" value="UniProtKB-SubCell"/>
</dbReference>
<feature type="domain" description="ABC transporter" evidence="10">
    <location>
        <begin position="334"/>
        <end position="571"/>
    </location>
</feature>
<comment type="caution">
    <text evidence="12">The sequence shown here is derived from an EMBL/GenBank/DDBJ whole genome shotgun (WGS) entry which is preliminary data.</text>
</comment>
<comment type="subcellular location">
    <subcellularLocation>
        <location evidence="1">Cell membrane</location>
        <topology evidence="1">Multi-pass membrane protein</topology>
    </subcellularLocation>
</comment>
<feature type="transmembrane region" description="Helical" evidence="9">
    <location>
        <begin position="14"/>
        <end position="33"/>
    </location>
</feature>
<dbReference type="Gene3D" id="3.40.50.300">
    <property type="entry name" value="P-loop containing nucleotide triphosphate hydrolases"/>
    <property type="match status" value="1"/>
</dbReference>
<evidence type="ECO:0000256" key="8">
    <source>
        <dbReference type="ARBA" id="ARBA00023136"/>
    </source>
</evidence>
<dbReference type="InterPro" id="IPR039421">
    <property type="entry name" value="Type_1_exporter"/>
</dbReference>
<keyword evidence="6 12" id="KW-0067">ATP-binding</keyword>
<dbReference type="PROSITE" id="PS50929">
    <property type="entry name" value="ABC_TM1F"/>
    <property type="match status" value="1"/>
</dbReference>
<dbReference type="InterPro" id="IPR036640">
    <property type="entry name" value="ABC1_TM_sf"/>
</dbReference>
<keyword evidence="13" id="KW-1185">Reference proteome</keyword>
<dbReference type="InterPro" id="IPR011527">
    <property type="entry name" value="ABC1_TM_dom"/>
</dbReference>
<feature type="transmembrane region" description="Helical" evidence="9">
    <location>
        <begin position="157"/>
        <end position="176"/>
    </location>
</feature>
<proteinExistence type="predicted"/>
<dbReference type="AlphaFoldDB" id="A0A923E8Q5"/>
<gene>
    <name evidence="12" type="ORF">HD592_002161</name>
</gene>
<keyword evidence="5" id="KW-0547">Nucleotide-binding</keyword>
<evidence type="ECO:0000256" key="9">
    <source>
        <dbReference type="SAM" id="Phobius"/>
    </source>
</evidence>
<feature type="transmembrane region" description="Helical" evidence="9">
    <location>
        <begin position="274"/>
        <end position="298"/>
    </location>
</feature>
<feature type="transmembrane region" description="Helical" evidence="9">
    <location>
        <begin position="129"/>
        <end position="151"/>
    </location>
</feature>
<dbReference type="InterPro" id="IPR027417">
    <property type="entry name" value="P-loop_NTPase"/>
</dbReference>
<evidence type="ECO:0000256" key="7">
    <source>
        <dbReference type="ARBA" id="ARBA00022989"/>
    </source>
</evidence>
<dbReference type="InterPro" id="IPR003439">
    <property type="entry name" value="ABC_transporter-like_ATP-bd"/>
</dbReference>
<feature type="transmembrane region" description="Helical" evidence="9">
    <location>
        <begin position="237"/>
        <end position="262"/>
    </location>
</feature>
<dbReference type="InterPro" id="IPR003593">
    <property type="entry name" value="AAA+_ATPase"/>
</dbReference>
<protein>
    <submittedName>
        <fullName evidence="12">ATP-binding cassette subfamily B protein</fullName>
    </submittedName>
</protein>
<evidence type="ECO:0000256" key="3">
    <source>
        <dbReference type="ARBA" id="ARBA00022475"/>
    </source>
</evidence>
<feature type="transmembrane region" description="Helical" evidence="9">
    <location>
        <begin position="53"/>
        <end position="78"/>
    </location>
</feature>
<dbReference type="EMBL" id="JACHMK010000001">
    <property type="protein sequence ID" value="MBB6335596.1"/>
    <property type="molecule type" value="Genomic_DNA"/>
</dbReference>
<evidence type="ECO:0000256" key="1">
    <source>
        <dbReference type="ARBA" id="ARBA00004651"/>
    </source>
</evidence>
<accession>A0A923E8Q5</accession>
<keyword evidence="3" id="KW-1003">Cell membrane</keyword>
<dbReference type="InterPro" id="IPR017871">
    <property type="entry name" value="ABC_transporter-like_CS"/>
</dbReference>
<evidence type="ECO:0000313" key="13">
    <source>
        <dbReference type="Proteomes" id="UP000617426"/>
    </source>
</evidence>
<dbReference type="RefSeq" id="WP_184454059.1">
    <property type="nucleotide sequence ID" value="NZ_JACHMK010000001.1"/>
</dbReference>
<feature type="domain" description="ABC transmembrane type-1" evidence="11">
    <location>
        <begin position="18"/>
        <end position="300"/>
    </location>
</feature>
<dbReference type="Pfam" id="PF00005">
    <property type="entry name" value="ABC_tran"/>
    <property type="match status" value="1"/>
</dbReference>
<dbReference type="CDD" id="cd18548">
    <property type="entry name" value="ABC_6TM_Tm287_like"/>
    <property type="match status" value="1"/>
</dbReference>
<dbReference type="FunFam" id="3.40.50.300:FF:000854">
    <property type="entry name" value="Multidrug ABC transporter ATP-binding protein"/>
    <property type="match status" value="1"/>
</dbReference>
<evidence type="ECO:0000256" key="6">
    <source>
        <dbReference type="ARBA" id="ARBA00022840"/>
    </source>
</evidence>
<reference evidence="12" key="1">
    <citation type="submission" date="2020-08" db="EMBL/GenBank/DDBJ databases">
        <title>Sequencing the genomes of 1000 actinobacteria strains.</title>
        <authorList>
            <person name="Klenk H.-P."/>
        </authorList>
    </citation>
    <scope>NUCLEOTIDE SEQUENCE</scope>
    <source>
        <strain evidence="12">DSM 10695</strain>
    </source>
</reference>
<keyword evidence="4 9" id="KW-0812">Transmembrane</keyword>
<dbReference type="GO" id="GO:0016887">
    <property type="term" value="F:ATP hydrolysis activity"/>
    <property type="evidence" value="ECO:0007669"/>
    <property type="project" value="InterPro"/>
</dbReference>
<dbReference type="Gene3D" id="1.20.1560.10">
    <property type="entry name" value="ABC transporter type 1, transmembrane domain"/>
    <property type="match status" value="1"/>
</dbReference>
<name>A0A923E8Q5_9ACTO</name>
<dbReference type="SUPFAM" id="SSF90123">
    <property type="entry name" value="ABC transporter transmembrane region"/>
    <property type="match status" value="1"/>
</dbReference>
<organism evidence="12 13">
    <name type="scientific">Schaalia hyovaginalis</name>
    <dbReference type="NCBI Taxonomy" id="29316"/>
    <lineage>
        <taxon>Bacteria</taxon>
        <taxon>Bacillati</taxon>
        <taxon>Actinomycetota</taxon>
        <taxon>Actinomycetes</taxon>
        <taxon>Actinomycetales</taxon>
        <taxon>Actinomycetaceae</taxon>
        <taxon>Schaalia</taxon>
    </lineage>
</organism>
<dbReference type="SMART" id="SM00382">
    <property type="entry name" value="AAA"/>
    <property type="match status" value="1"/>
</dbReference>
<dbReference type="PROSITE" id="PS50893">
    <property type="entry name" value="ABC_TRANSPORTER_2"/>
    <property type="match status" value="1"/>
</dbReference>
<dbReference type="Pfam" id="PF00664">
    <property type="entry name" value="ABC_membrane"/>
    <property type="match status" value="1"/>
</dbReference>